<evidence type="ECO:0008006" key="3">
    <source>
        <dbReference type="Google" id="ProtNLM"/>
    </source>
</evidence>
<dbReference type="OrthoDB" id="2386620at2759"/>
<dbReference type="InParanoid" id="A0A1C7NPF1"/>
<organism evidence="1 2">
    <name type="scientific">Choanephora cucurbitarum</name>
    <dbReference type="NCBI Taxonomy" id="101091"/>
    <lineage>
        <taxon>Eukaryota</taxon>
        <taxon>Fungi</taxon>
        <taxon>Fungi incertae sedis</taxon>
        <taxon>Mucoromycota</taxon>
        <taxon>Mucoromycotina</taxon>
        <taxon>Mucoromycetes</taxon>
        <taxon>Mucorales</taxon>
        <taxon>Mucorineae</taxon>
        <taxon>Choanephoraceae</taxon>
        <taxon>Choanephoroideae</taxon>
        <taxon>Choanephora</taxon>
    </lineage>
</organism>
<name>A0A1C7NPF1_9FUNG</name>
<gene>
    <name evidence="1" type="ORF">A0J61_00965</name>
</gene>
<reference evidence="1 2" key="1">
    <citation type="submission" date="2016-03" db="EMBL/GenBank/DDBJ databases">
        <title>Choanephora cucurbitarum.</title>
        <authorList>
            <person name="Min B."/>
            <person name="Park H."/>
            <person name="Park J.-H."/>
            <person name="Shin H.-D."/>
            <person name="Choi I.-G."/>
        </authorList>
    </citation>
    <scope>NUCLEOTIDE SEQUENCE [LARGE SCALE GENOMIC DNA]</scope>
    <source>
        <strain evidence="1 2">KUS-F28377</strain>
    </source>
</reference>
<dbReference type="AlphaFoldDB" id="A0A1C7NPF1"/>
<evidence type="ECO:0000313" key="1">
    <source>
        <dbReference type="EMBL" id="OBZ90977.1"/>
    </source>
</evidence>
<evidence type="ECO:0000313" key="2">
    <source>
        <dbReference type="Proteomes" id="UP000093000"/>
    </source>
</evidence>
<accession>A0A1C7NPF1</accession>
<dbReference type="Proteomes" id="UP000093000">
    <property type="component" value="Unassembled WGS sequence"/>
</dbReference>
<sequence>MTDPTFEALASIPGHLSSFVASARDGQMLQSTADNNEKVALAAYQMVADASLLSQKTTGFQQDKLEHITVTFPNEYHTFTISNDLIYGIERVNHASTQ</sequence>
<keyword evidence="2" id="KW-1185">Reference proteome</keyword>
<comment type="caution">
    <text evidence="1">The sequence shown here is derived from an EMBL/GenBank/DDBJ whole genome shotgun (WGS) entry which is preliminary data.</text>
</comment>
<proteinExistence type="predicted"/>
<protein>
    <recommendedName>
        <fullName evidence="3">Roadblock/LAMTOR2 domain-containing protein</fullName>
    </recommendedName>
</protein>
<dbReference type="EMBL" id="LUGH01000026">
    <property type="protein sequence ID" value="OBZ90977.1"/>
    <property type="molecule type" value="Genomic_DNA"/>
</dbReference>